<comment type="caution">
    <text evidence="1">The sequence shown here is derived from an EMBL/GenBank/DDBJ whole genome shotgun (WGS) entry which is preliminary data.</text>
</comment>
<dbReference type="STRING" id="418702.BJN45_09010"/>
<gene>
    <name evidence="1" type="ORF">BJN45_09010</name>
</gene>
<sequence length="204" mass="21938">MTFPAFFDAIPPLRMRDPLAALLGAADDGLIDYHFADAVRLAGHSCPTVAGAWLLTVRALKVLYGNRIPERGGIAIALPERQEQGVAGVIGSVITLLTGAAGSGGFKGLAGRHGRRELLRFGVDGVQGIAFTRLDSGRSIECVLQLDSVPGDPRTPLLLQAILDGSADREETRLFGELWQARVRRLLVDHADDPALVDIRIRQE</sequence>
<reference evidence="1 2" key="1">
    <citation type="submission" date="2016-10" db="EMBL/GenBank/DDBJ databases">
        <title>Alkaliphiles isolated from bioreactors.</title>
        <authorList>
            <person name="Salah Z."/>
            <person name="Rout S.P."/>
            <person name="Humphreys P.N."/>
        </authorList>
    </citation>
    <scope>NUCLEOTIDE SEQUENCE [LARGE SCALE GENOMIC DNA]</scope>
    <source>
        <strain evidence="1 2">ZS02</strain>
    </source>
</reference>
<dbReference type="RefSeq" id="WP_076094392.1">
    <property type="nucleotide sequence ID" value="NZ_MTHD01000003.1"/>
</dbReference>
<dbReference type="EMBL" id="MTHD01000003">
    <property type="protein sequence ID" value="OMG53576.1"/>
    <property type="molecule type" value="Genomic_DNA"/>
</dbReference>
<evidence type="ECO:0000313" key="1">
    <source>
        <dbReference type="EMBL" id="OMG53576.1"/>
    </source>
</evidence>
<dbReference type="AlphaFoldDB" id="A0A1R1I4A9"/>
<proteinExistence type="predicted"/>
<dbReference type="Proteomes" id="UP000187526">
    <property type="component" value="Unassembled WGS sequence"/>
</dbReference>
<protein>
    <recommendedName>
        <fullName evidence="3">Formylmethanofuran dehydrogenase subunit E domain-containing protein</fullName>
    </recommendedName>
</protein>
<evidence type="ECO:0008006" key="3">
    <source>
        <dbReference type="Google" id="ProtNLM"/>
    </source>
</evidence>
<organism evidence="1 2">
    <name type="scientific">Azonexus hydrophilus</name>
    <dbReference type="NCBI Taxonomy" id="418702"/>
    <lineage>
        <taxon>Bacteria</taxon>
        <taxon>Pseudomonadati</taxon>
        <taxon>Pseudomonadota</taxon>
        <taxon>Betaproteobacteria</taxon>
        <taxon>Rhodocyclales</taxon>
        <taxon>Azonexaceae</taxon>
        <taxon>Azonexus</taxon>
    </lineage>
</organism>
<name>A0A1R1I4A9_9RHOO</name>
<dbReference type="OrthoDB" id="259311at2"/>
<keyword evidence="2" id="KW-1185">Reference proteome</keyword>
<evidence type="ECO:0000313" key="2">
    <source>
        <dbReference type="Proteomes" id="UP000187526"/>
    </source>
</evidence>
<accession>A0A1R1I4A9</accession>